<dbReference type="InterPro" id="IPR016024">
    <property type="entry name" value="ARM-type_fold"/>
</dbReference>
<feature type="compositionally biased region" description="Polar residues" evidence="3">
    <location>
        <begin position="503"/>
        <end position="515"/>
    </location>
</feature>
<comment type="subcellular location">
    <subcellularLocation>
        <location evidence="1">Cytoplasm</location>
    </subcellularLocation>
</comment>
<dbReference type="SUPFAM" id="SSF48425">
    <property type="entry name" value="Sec7 domain"/>
    <property type="match status" value="1"/>
</dbReference>
<feature type="compositionally biased region" description="Basic and acidic residues" evidence="3">
    <location>
        <begin position="1882"/>
        <end position="1903"/>
    </location>
</feature>
<dbReference type="PANTHER" id="PTHR10663:SF344">
    <property type="entry name" value="BREFELDIN A-INHIBITED GUANINE NUCLEOTIDE-EXCHANGE PROTEIN 3"/>
    <property type="match status" value="1"/>
</dbReference>
<evidence type="ECO:0000256" key="1">
    <source>
        <dbReference type="ARBA" id="ARBA00004496"/>
    </source>
</evidence>
<keyword evidence="2" id="KW-0963">Cytoplasm</keyword>
<dbReference type="EMBL" id="JAODUO010000231">
    <property type="protein sequence ID" value="KAK2185539.1"/>
    <property type="molecule type" value="Genomic_DNA"/>
</dbReference>
<accession>A0AAD9UDN8</accession>
<evidence type="ECO:0000313" key="6">
    <source>
        <dbReference type="Proteomes" id="UP001209878"/>
    </source>
</evidence>
<feature type="region of interest" description="Disordered" evidence="3">
    <location>
        <begin position="503"/>
        <end position="523"/>
    </location>
</feature>
<dbReference type="GO" id="GO:0032012">
    <property type="term" value="P:regulation of ARF protein signal transduction"/>
    <property type="evidence" value="ECO:0007669"/>
    <property type="project" value="InterPro"/>
</dbReference>
<organism evidence="5 6">
    <name type="scientific">Ridgeia piscesae</name>
    <name type="common">Tubeworm</name>
    <dbReference type="NCBI Taxonomy" id="27915"/>
    <lineage>
        <taxon>Eukaryota</taxon>
        <taxon>Metazoa</taxon>
        <taxon>Spiralia</taxon>
        <taxon>Lophotrochozoa</taxon>
        <taxon>Annelida</taxon>
        <taxon>Polychaeta</taxon>
        <taxon>Sedentaria</taxon>
        <taxon>Canalipalpata</taxon>
        <taxon>Sabellida</taxon>
        <taxon>Siboglinidae</taxon>
        <taxon>Ridgeia</taxon>
    </lineage>
</organism>
<feature type="region of interest" description="Disordered" evidence="3">
    <location>
        <begin position="1866"/>
        <end position="1906"/>
    </location>
</feature>
<reference evidence="5" key="1">
    <citation type="journal article" date="2023" name="Mol. Biol. Evol.">
        <title>Third-Generation Sequencing Reveals the Adaptive Role of the Epigenome in Three Deep-Sea Polychaetes.</title>
        <authorList>
            <person name="Perez M."/>
            <person name="Aroh O."/>
            <person name="Sun Y."/>
            <person name="Lan Y."/>
            <person name="Juniper S.K."/>
            <person name="Young C.R."/>
            <person name="Angers B."/>
            <person name="Qian P.Y."/>
        </authorList>
    </citation>
    <scope>NUCLEOTIDE SEQUENCE</scope>
    <source>
        <strain evidence="5">R07B-5</strain>
    </source>
</reference>
<dbReference type="Pfam" id="PF09324">
    <property type="entry name" value="Sec7-like_HDS"/>
    <property type="match status" value="1"/>
</dbReference>
<evidence type="ECO:0000259" key="4">
    <source>
        <dbReference type="SMART" id="SM00222"/>
    </source>
</evidence>
<proteinExistence type="predicted"/>
<feature type="compositionally biased region" description="Polar residues" evidence="3">
    <location>
        <begin position="1947"/>
        <end position="1957"/>
    </location>
</feature>
<dbReference type="SUPFAM" id="SSF48371">
    <property type="entry name" value="ARM repeat"/>
    <property type="match status" value="1"/>
</dbReference>
<feature type="region of interest" description="Disordered" evidence="3">
    <location>
        <begin position="1925"/>
        <end position="1957"/>
    </location>
</feature>
<comment type="caution">
    <text evidence="5">The sequence shown here is derived from an EMBL/GenBank/DDBJ whole genome shotgun (WGS) entry which is preliminary data.</text>
</comment>
<dbReference type="InterPro" id="IPR035999">
    <property type="entry name" value="Sec7_dom_sf"/>
</dbReference>
<evidence type="ECO:0000313" key="5">
    <source>
        <dbReference type="EMBL" id="KAK2185539.1"/>
    </source>
</evidence>
<evidence type="ECO:0000256" key="2">
    <source>
        <dbReference type="ARBA" id="ARBA00022490"/>
    </source>
</evidence>
<dbReference type="PANTHER" id="PTHR10663">
    <property type="entry name" value="GUANYL-NUCLEOTIDE EXCHANGE FACTOR"/>
    <property type="match status" value="1"/>
</dbReference>
<dbReference type="InterPro" id="IPR023394">
    <property type="entry name" value="Sec7_C_sf"/>
</dbReference>
<keyword evidence="6" id="KW-1185">Reference proteome</keyword>
<dbReference type="InterPro" id="IPR000904">
    <property type="entry name" value="Sec7_dom"/>
</dbReference>
<name>A0AAD9UDN8_RIDPI</name>
<feature type="domain" description="SEC7" evidence="4">
    <location>
        <begin position="479"/>
        <end position="682"/>
    </location>
</feature>
<dbReference type="GO" id="GO:0005737">
    <property type="term" value="C:cytoplasm"/>
    <property type="evidence" value="ECO:0007669"/>
    <property type="project" value="UniProtKB-SubCell"/>
</dbReference>
<gene>
    <name evidence="5" type="ORF">NP493_231g03014</name>
</gene>
<protein>
    <recommendedName>
        <fullName evidence="4">SEC7 domain-containing protein</fullName>
    </recommendedName>
</protein>
<evidence type="ECO:0000256" key="3">
    <source>
        <dbReference type="SAM" id="MobiDB-lite"/>
    </source>
</evidence>
<sequence>MTSTMEDCLAQLVKNCLLPKQASIKKTCQDALDLLQDEIVANAAEPHQLRERCLTALQLALESKNNRLETIAINGMQVLLMDKRFESCLEIEKEEHWLPTQMLRAVVVMPTLSDDQQVDIMKMLLNMTFSSSWCVNARVITKMAEHCIDTFQRTSAYSHNHLLVIFVRILDRFLQRSCDESSKMVLETSNVCNAGSVHVAAKATLTQLLTAVAEKLHYKPNTMLDSADCLLTEFTGSGVPTDPDSLTSDVVTILAYLCAKLNATLSGASCNKHIVPLLLEGIYAILKNVPVTIRDNHNFVDLIWQQLCPSLICILGNPLTDKSITSQKAVLQDEVGRGSGCSSTCPQLGATAKTIYTISVELVRLVGAVQSLRPVLESLFHRMLLYPPASHRLDALKTLTELFNSADRLIDLAGPVIIDTDCSSSARKKAHSNLALLKLIIDSLEECSHCSDSAISVATVVLVCDLLTTVEHLVNGDSVEKIEEIHRINKIIEDIDTAPGTTLSSPPGWYASSSDNDSDTDMKHDIPVRVSVTSIYDTRDSPVCAVPASQPLKTDFDLMERQSASAYIHQLLIFLPSLLDCISQSDVDHMMQKFASDVCTALMTESQASSVPLNADGVYLATYSALSLNLKLHLQGYYNSEEKSVPITEMQFIDEILGTGLLLYLSRSWLSEVFHHIISSDLLALAGYTAAMTGHSDSPLIHSLIDLDGLQSREVAGQMLSVYHDTSVMRNSDSGTPALKIGPSFSKEILTVCWEGILDVLSSVLTERSSGDLSSSLSLMLNAREETEKARQAICLSLEGLQKAARLTSILGLQDRCGAVFARLASTSCVSEESRERSDKKRQGLSSVLVSKPCPVRLPAAYALSMDVLLDIGLEMGSHSADCWTHVFKCCAHVASVEHTYFSGQSPRAAPEPQSHGLDGTSVSELGIYGTVVISPQPVTPIMGVPELIRQSHVDSGWDSSIVAGGVLTPAVTSKVLCRLSQQVDRLFEDAANKLTMKTLISFLAQLCVSSHHQLASYHQYSTTEGSTSLPTNALHLYRLGDILLKCAHSSRPLLHLMRAWCEVAPHFVEAACHHDRTISKKAVDCMHEVSTALLSGWGEPPHWRFNEALCKPFENLLCLDICDGDIQDQVICSIGELVEACSTEMHSGWRSLFGALRAVKIEYTVNEEVNEARQHHIANVLDVFDVFLNTDNVAVFSNAAVDCILCLQKYVHGTGESDGDDNDDSDSGSDVTEVTAESLCLPALGYLQHCCNILASMWSMPSCPVISDADRIRTTVSPYCVDPVIPNFDMSSFHAAFGVTPPETSPPGRAPHSHRNGTANGDIIPEGSDDGAELGYRATSLGQLDKPTGVLRVWFLVLEGLTNTVSACTRNYQPQILQTLFDLLRSAAEVPGAAFALYCVNHLLLPKLQQWLRHGNQINNYWHSGSLANFKQYCGLCTDLVVEFILQFTTVGEQEKAVEFMLRQLLDVLVECVAQCTESLSRLGCSCIRHCVLSCGPELTESMWFIAVSGVRSACHVSVYSLQQLMTPFLPNSDNFYGDIGHVKVAVRKDQGEAGCDRLCHLAHQVFLLESQQGERSPLDSTLDENQSYVFLIYPPTEGDTRTDSRLTRVSFSSVVVGLISHQLLMQTVATLLLHGTSNTVSCERSVIAVVPPSGGQRLDSGTTNCSDGVDLIQDVKLPGMLSCLSARCVDSLLGCLWDSYCVTRDFDTRPGLKFLLQKVAHANTAANLYKLTAVSLTVYMHALLEVCAHQDGLCIDNIKDMLASDPPHACPCAHIDAHVHTFVHMLKGGFDEICTTYVDLYLEHEGPSLADILSTQVLVFLQVTHDDIPTLKRDRSLRQRVADTFSKKSQPTCDSDMVQTVTVQEDNSDNTDESTAMIEPHGDSPGDSTDHTTHSKQRTGDRVYSVASTRTIQGLMTEYKKRKKTKSMPTFVRATRSSRVEHTGAMSSDSISPQIEQEHKNSVMKDSDAQLGAWVEMLCSLLQLLEQLADHQFVALLPATFDCVNQLVCHSRDPRLREALAKWTHHVAHIYGFAPHGASHSAPHVASHSAPHVASLPTV</sequence>
<dbReference type="Proteomes" id="UP001209878">
    <property type="component" value="Unassembled WGS sequence"/>
</dbReference>
<dbReference type="GO" id="GO:0005085">
    <property type="term" value="F:guanyl-nucleotide exchange factor activity"/>
    <property type="evidence" value="ECO:0007669"/>
    <property type="project" value="InterPro"/>
</dbReference>
<dbReference type="SMART" id="SM00222">
    <property type="entry name" value="Sec7"/>
    <property type="match status" value="1"/>
</dbReference>
<dbReference type="InterPro" id="IPR015403">
    <property type="entry name" value="Mon2/Sec7/BIG1-like_HDS"/>
</dbReference>
<dbReference type="Gene3D" id="1.10.1000.11">
    <property type="entry name" value="Arf Nucleotide-binding Site Opener,domain 2"/>
    <property type="match status" value="1"/>
</dbReference>